<dbReference type="EMBL" id="CP053708">
    <property type="protein sequence ID" value="QKE90463.1"/>
    <property type="molecule type" value="Genomic_DNA"/>
</dbReference>
<accession>A0A6M8HPR8</accession>
<dbReference type="AlphaFoldDB" id="A0A6M8HPR8"/>
<organism evidence="1 2">
    <name type="scientific">Lichenicola cladoniae</name>
    <dbReference type="NCBI Taxonomy" id="1484109"/>
    <lineage>
        <taxon>Bacteria</taxon>
        <taxon>Pseudomonadati</taxon>
        <taxon>Pseudomonadota</taxon>
        <taxon>Alphaproteobacteria</taxon>
        <taxon>Acetobacterales</taxon>
        <taxon>Acetobacteraceae</taxon>
        <taxon>Lichenicola</taxon>
    </lineage>
</organism>
<proteinExistence type="predicted"/>
<gene>
    <name evidence="1" type="ORF">HN018_10835</name>
</gene>
<dbReference type="Gene3D" id="3.20.20.80">
    <property type="entry name" value="Glycosidases"/>
    <property type="match status" value="1"/>
</dbReference>
<dbReference type="KEGG" id="lck:HN018_10835"/>
<dbReference type="Proteomes" id="UP000500767">
    <property type="component" value="Chromosome"/>
</dbReference>
<sequence>MADISDVETALCRLVETIIYPAGLAQPSISGTIVKIYRGWPSNQSLNGDLADGTMTVTVFSREHGSRDTSRYPRTWHTVSQTSPTLTADVLGDTVSFGGIGGAGQTAGVTVDGVAYSVTLAAGDTPASVALAFAGMISGATVVGTSLTVSGARVTARIVGSGTAMMETRRQEQGIMIAVWCPTPIGRDLLASAIDNGLSNIDWLDLADGTVARLQYHETFETDVSQNANLYRRDLNYLLEYPTTIVMTGAQMLFGVGTLGGTGPEVGFGCVVPPPRLVVPPLGAVRFDAWYDPANSIDRQCASVLSPALYHDRLPPEAAVVDGIVSWPRATQATMDAEIAAALVAGLSFWAFDSYQPDDTLSLALQLYLGSAHRGGLRFCMLGQTSNWGSDGADQPPLLRDIRMMTQPGYMTVLGGRPLYLVLDSSADQTQGLPPGGVPAAIAFVRQQVQAAGGGNPYVVWLSGASLLDYSNVHAAIVAGADACGAYATPRLNGNEQPYASLAASARQDWAARASSGFAMIPTAMCGWDQRPLIETPQPFYPIPAGLGLGNYYGRADSLALGAHVVDMVNSIVADPVACPAQIGLIYAWNELAEGGWLMPTYTPAGPDPQRIAAVGHALAEAVRQSVVPRLDLIN</sequence>
<protein>
    <submittedName>
        <fullName evidence="1">Uncharacterized protein</fullName>
    </submittedName>
</protein>
<dbReference type="RefSeq" id="WP_171835412.1">
    <property type="nucleotide sequence ID" value="NZ_CP053708.1"/>
</dbReference>
<name>A0A6M8HPR8_9PROT</name>
<reference evidence="1 2" key="1">
    <citation type="journal article" date="2014" name="World J. Microbiol. Biotechnol.">
        <title>Biodiversity and physiological characteristics of Antarctic and Arctic lichens-associated bacteria.</title>
        <authorList>
            <person name="Lee Y.M."/>
            <person name="Kim E.H."/>
            <person name="Lee H.K."/>
            <person name="Hong S.G."/>
        </authorList>
    </citation>
    <scope>NUCLEOTIDE SEQUENCE [LARGE SCALE GENOMIC DNA]</scope>
    <source>
        <strain evidence="1 2">PAMC 26569</strain>
    </source>
</reference>
<evidence type="ECO:0000313" key="1">
    <source>
        <dbReference type="EMBL" id="QKE90463.1"/>
    </source>
</evidence>
<evidence type="ECO:0000313" key="2">
    <source>
        <dbReference type="Proteomes" id="UP000500767"/>
    </source>
</evidence>
<keyword evidence="2" id="KW-1185">Reference proteome</keyword>